<feature type="transmembrane region" description="Helical" evidence="1">
    <location>
        <begin position="164"/>
        <end position="183"/>
    </location>
</feature>
<evidence type="ECO:0000313" key="4">
    <source>
        <dbReference type="WBParaSite" id="SVE_0252300.1"/>
    </source>
</evidence>
<evidence type="ECO:0000256" key="2">
    <source>
        <dbReference type="SAM" id="MobiDB-lite"/>
    </source>
</evidence>
<evidence type="ECO:0000313" key="3">
    <source>
        <dbReference type="Proteomes" id="UP000035680"/>
    </source>
</evidence>
<dbReference type="Proteomes" id="UP000035680">
    <property type="component" value="Unassembled WGS sequence"/>
</dbReference>
<accession>A0A0K0F155</accession>
<organism evidence="3 4">
    <name type="scientific">Strongyloides venezuelensis</name>
    <name type="common">Threadworm</name>
    <dbReference type="NCBI Taxonomy" id="75913"/>
    <lineage>
        <taxon>Eukaryota</taxon>
        <taxon>Metazoa</taxon>
        <taxon>Ecdysozoa</taxon>
        <taxon>Nematoda</taxon>
        <taxon>Chromadorea</taxon>
        <taxon>Rhabditida</taxon>
        <taxon>Tylenchina</taxon>
        <taxon>Panagrolaimomorpha</taxon>
        <taxon>Strongyloidoidea</taxon>
        <taxon>Strongyloididae</taxon>
        <taxon>Strongyloides</taxon>
    </lineage>
</organism>
<reference evidence="4" key="2">
    <citation type="submission" date="2015-08" db="UniProtKB">
        <authorList>
            <consortium name="WormBaseParasite"/>
        </authorList>
    </citation>
    <scope>IDENTIFICATION</scope>
</reference>
<keyword evidence="1" id="KW-1133">Transmembrane helix</keyword>
<keyword evidence="1" id="KW-0812">Transmembrane</keyword>
<dbReference type="GO" id="GO:0016020">
    <property type="term" value="C:membrane"/>
    <property type="evidence" value="ECO:0007669"/>
    <property type="project" value="UniProtKB-SubCell"/>
</dbReference>
<feature type="region of interest" description="Disordered" evidence="2">
    <location>
        <begin position="1"/>
        <end position="49"/>
    </location>
</feature>
<feature type="transmembrane region" description="Helical" evidence="1">
    <location>
        <begin position="92"/>
        <end position="121"/>
    </location>
</feature>
<comment type="similarity">
    <text evidence="1">Belongs to the DP1 family.</text>
</comment>
<evidence type="ECO:0000256" key="1">
    <source>
        <dbReference type="RuleBase" id="RU362006"/>
    </source>
</evidence>
<reference evidence="3" key="1">
    <citation type="submission" date="2014-07" db="EMBL/GenBank/DDBJ databases">
        <authorList>
            <person name="Martin A.A"/>
            <person name="De Silva N."/>
        </authorList>
    </citation>
    <scope>NUCLEOTIDE SEQUENCE</scope>
</reference>
<protein>
    <recommendedName>
        <fullName evidence="1">Receptor expression-enhancing protein</fullName>
    </recommendedName>
</protein>
<keyword evidence="3" id="KW-1185">Reference proteome</keyword>
<dbReference type="InterPro" id="IPR004345">
    <property type="entry name" value="TB2_DP1_HVA22"/>
</dbReference>
<comment type="subcellular location">
    <subcellularLocation>
        <location evidence="1">Membrane</location>
        <topology evidence="1">Multi-pass membrane protein</topology>
    </subcellularLocation>
</comment>
<dbReference type="AlphaFoldDB" id="A0A0K0F155"/>
<dbReference type="PANTHER" id="PTHR12300:SF34">
    <property type="entry name" value="RECEPTOR EXPRESSION-ENHANCING PROTEIN"/>
    <property type="match status" value="1"/>
</dbReference>
<dbReference type="WBParaSite" id="SVE_0252300.1">
    <property type="protein sequence ID" value="SVE_0252300.1"/>
    <property type="gene ID" value="SVE_0252300"/>
</dbReference>
<keyword evidence="1" id="KW-0472">Membrane</keyword>
<proteinExistence type="inferred from homology"/>
<name>A0A0K0F155_STRVS</name>
<dbReference type="STRING" id="75913.A0A0K0F155"/>
<feature type="transmembrane region" description="Helical" evidence="1">
    <location>
        <begin position="141"/>
        <end position="158"/>
    </location>
</feature>
<dbReference type="PANTHER" id="PTHR12300">
    <property type="entry name" value="HVA22-LIKE PROTEINS"/>
    <property type="match status" value="1"/>
</dbReference>
<sequence length="211" mass="24192">MSSELETNNINNMATASISTTQPSVTKTPSTQVSATQPSVAKPSPNENSTVSVSFSKLHGMMVKEMYKDQNKLLTLGFKKYEETTGQKRETLIYGTCGIIALYLCFGYAAQVLCNMIGYAYPCYKSIQAIKTEEKEDDTKWLMYWCVFGWFTCIDFFAENIFGWFPIYYLFKAVFLLYLALPWTNGSVLMYKRYVEPLSDKIEAYFEKKDN</sequence>
<dbReference type="Pfam" id="PF03134">
    <property type="entry name" value="TB2_DP1_HVA22"/>
    <property type="match status" value="1"/>
</dbReference>